<dbReference type="InterPro" id="IPR036388">
    <property type="entry name" value="WH-like_DNA-bd_sf"/>
</dbReference>
<dbReference type="Proteomes" id="UP000287547">
    <property type="component" value="Unassembled WGS sequence"/>
</dbReference>
<dbReference type="PANTHER" id="PTHR45128">
    <property type="entry name" value="METHYLTRANSFERASE TYPE 11"/>
    <property type="match status" value="1"/>
</dbReference>
<feature type="domain" description="S-adenosylmethionine-dependent methyltransferase Rv2258c-like winged HTH" evidence="1">
    <location>
        <begin position="29"/>
        <end position="100"/>
    </location>
</feature>
<sequence>MPCSDGYVDLSRVSDFLIRVAADSGAAFAGVSTSIGIRLGLYEAMAGAGPMTAEQLARKTGLVERYVLEWLTAQTAGRYVEFDPESTTYLLPDEHAAVLADPSSPTYAAGSFTMLKALYATEDALVELFRNHTAHAGMSAA</sequence>
<comment type="caution">
    <text evidence="2">The sequence shown here is derived from an EMBL/GenBank/DDBJ whole genome shotgun (WGS) entry which is preliminary data.</text>
</comment>
<gene>
    <name evidence="2" type="ORF">DMH04_36980</name>
</gene>
<dbReference type="Pfam" id="PF21320">
    <property type="entry name" value="WHD_Rv2258c"/>
    <property type="match status" value="1"/>
</dbReference>
<accession>A0A428YYX9</accession>
<evidence type="ECO:0000313" key="2">
    <source>
        <dbReference type="EMBL" id="RSM75908.1"/>
    </source>
</evidence>
<dbReference type="Gene3D" id="1.10.10.10">
    <property type="entry name" value="Winged helix-like DNA-binding domain superfamily/Winged helix DNA-binding domain"/>
    <property type="match status" value="1"/>
</dbReference>
<dbReference type="SUPFAM" id="SSF46785">
    <property type="entry name" value="Winged helix' DNA-binding domain"/>
    <property type="match status" value="1"/>
</dbReference>
<dbReference type="AlphaFoldDB" id="A0A428YYX9"/>
<dbReference type="InterPro" id="IPR036390">
    <property type="entry name" value="WH_DNA-bd_sf"/>
</dbReference>
<organism evidence="2 3">
    <name type="scientific">Kibdelosporangium aridum</name>
    <dbReference type="NCBI Taxonomy" id="2030"/>
    <lineage>
        <taxon>Bacteria</taxon>
        <taxon>Bacillati</taxon>
        <taxon>Actinomycetota</taxon>
        <taxon>Actinomycetes</taxon>
        <taxon>Pseudonocardiales</taxon>
        <taxon>Pseudonocardiaceae</taxon>
        <taxon>Kibdelosporangium</taxon>
    </lineage>
</organism>
<evidence type="ECO:0000313" key="3">
    <source>
        <dbReference type="Proteomes" id="UP000287547"/>
    </source>
</evidence>
<name>A0A428YYX9_KIBAR</name>
<dbReference type="InterPro" id="IPR048711">
    <property type="entry name" value="WHD_Rv2258c"/>
</dbReference>
<dbReference type="EMBL" id="QHKI01000045">
    <property type="protein sequence ID" value="RSM75908.1"/>
    <property type="molecule type" value="Genomic_DNA"/>
</dbReference>
<protein>
    <recommendedName>
        <fullName evidence="1">S-adenosylmethionine-dependent methyltransferase Rv2258c-like winged HTH domain-containing protein</fullName>
    </recommendedName>
</protein>
<dbReference type="PANTHER" id="PTHR45128:SF2">
    <property type="entry name" value="METHYLTRANSFERASE DOMAIN-CONTAINING PROTEIN"/>
    <property type="match status" value="1"/>
</dbReference>
<dbReference type="InterPro" id="IPR053173">
    <property type="entry name" value="SAM-binding_MTase"/>
</dbReference>
<evidence type="ECO:0000259" key="1">
    <source>
        <dbReference type="Pfam" id="PF21320"/>
    </source>
</evidence>
<proteinExistence type="predicted"/>
<reference evidence="2 3" key="1">
    <citation type="submission" date="2018-05" db="EMBL/GenBank/DDBJ databases">
        <title>Evolution of GPA BGCs.</title>
        <authorList>
            <person name="Waglechner N."/>
            <person name="Wright G.D."/>
        </authorList>
    </citation>
    <scope>NUCLEOTIDE SEQUENCE [LARGE SCALE GENOMIC DNA]</scope>
    <source>
        <strain evidence="2 3">A82846</strain>
    </source>
</reference>